<feature type="transmembrane region" description="Helical" evidence="1">
    <location>
        <begin position="214"/>
        <end position="233"/>
    </location>
</feature>
<sequence length="389" mass="44194">MHGQAAARAPSQSAHQREGAPYLSLIDGLRGTAALFVLVYHYVHFFMAGADRQRMAHYLDVVPAADVLEPLYRYGFMAVQVFWLISGFVFAHVYRDRRVGGRSFFVNRFARLYPLHLLTLLVVTALDFAALSKLGYTPIYSNFDWQHFVAQMFMASEWIRTGESFNGPIWSVSVEVLVYAVFWFAVTGRARRSLVIPALMSAGFFLANQRYGNFSLVIECGYFFFAGVVLSRLCQRDWRVSWPVAIACALIAAGFAITAIQGEWGFRRYGAVGIVGGTLILMRFLEGRAPDVLRRICAWLGETSYGVYLWHFPIQLSVLLVLLPEWEPRRLAQHGWFLAIFMVVVVLVARLSYRFYELPMRDSLRKRLKRRGAAASSIAKRGDKLAEAR</sequence>
<evidence type="ECO:0000256" key="1">
    <source>
        <dbReference type="SAM" id="Phobius"/>
    </source>
</evidence>
<accession>A0A845ADX6</accession>
<feature type="transmembrane region" description="Helical" evidence="1">
    <location>
        <begin position="240"/>
        <end position="260"/>
    </location>
</feature>
<keyword evidence="3" id="KW-0012">Acyltransferase</keyword>
<dbReference type="InterPro" id="IPR002656">
    <property type="entry name" value="Acyl_transf_3_dom"/>
</dbReference>
<feature type="domain" description="Acyltransferase 3" evidence="2">
    <location>
        <begin position="26"/>
        <end position="348"/>
    </location>
</feature>
<feature type="transmembrane region" description="Helical" evidence="1">
    <location>
        <begin position="168"/>
        <end position="186"/>
    </location>
</feature>
<keyword evidence="1" id="KW-0812">Transmembrane</keyword>
<keyword evidence="3" id="KW-0808">Transferase</keyword>
<feature type="transmembrane region" description="Helical" evidence="1">
    <location>
        <begin position="305"/>
        <end position="323"/>
    </location>
</feature>
<reference evidence="3 4" key="1">
    <citation type="submission" date="2019-12" db="EMBL/GenBank/DDBJ databases">
        <title>Genomic-based taxomic classification of the family Erythrobacteraceae.</title>
        <authorList>
            <person name="Xu L."/>
        </authorList>
    </citation>
    <scope>NUCLEOTIDE SEQUENCE [LARGE SCALE GENOMIC DNA]</scope>
    <source>
        <strain evidence="3 4">KEMB 9005-328</strain>
    </source>
</reference>
<dbReference type="Pfam" id="PF01757">
    <property type="entry name" value="Acyl_transf_3"/>
    <property type="match status" value="1"/>
</dbReference>
<keyword evidence="1" id="KW-1133">Transmembrane helix</keyword>
<dbReference type="Proteomes" id="UP000439780">
    <property type="component" value="Unassembled WGS sequence"/>
</dbReference>
<evidence type="ECO:0000259" key="2">
    <source>
        <dbReference type="Pfam" id="PF01757"/>
    </source>
</evidence>
<feature type="transmembrane region" description="Helical" evidence="1">
    <location>
        <begin position="71"/>
        <end position="94"/>
    </location>
</feature>
<feature type="transmembrane region" description="Helical" evidence="1">
    <location>
        <begin position="266"/>
        <end position="285"/>
    </location>
</feature>
<keyword evidence="1" id="KW-0472">Membrane</keyword>
<feature type="transmembrane region" description="Helical" evidence="1">
    <location>
        <begin position="115"/>
        <end position="136"/>
    </location>
</feature>
<evidence type="ECO:0000313" key="4">
    <source>
        <dbReference type="Proteomes" id="UP000439780"/>
    </source>
</evidence>
<comment type="caution">
    <text evidence="3">The sequence shown here is derived from an EMBL/GenBank/DDBJ whole genome shotgun (WGS) entry which is preliminary data.</text>
</comment>
<feature type="transmembrane region" description="Helical" evidence="1">
    <location>
        <begin position="21"/>
        <end position="43"/>
    </location>
</feature>
<dbReference type="RefSeq" id="WP_160751713.1">
    <property type="nucleotide sequence ID" value="NZ_WTYA01000001.1"/>
</dbReference>
<dbReference type="AlphaFoldDB" id="A0A845ADX6"/>
<dbReference type="PANTHER" id="PTHR23028">
    <property type="entry name" value="ACETYLTRANSFERASE"/>
    <property type="match status" value="1"/>
</dbReference>
<protein>
    <submittedName>
        <fullName evidence="3">Acyltransferase family protein</fullName>
    </submittedName>
</protein>
<dbReference type="OrthoDB" id="9796461at2"/>
<organism evidence="3 4">
    <name type="scientific">Qipengyuania algicida</name>
    <dbReference type="NCBI Taxonomy" id="1836209"/>
    <lineage>
        <taxon>Bacteria</taxon>
        <taxon>Pseudomonadati</taxon>
        <taxon>Pseudomonadota</taxon>
        <taxon>Alphaproteobacteria</taxon>
        <taxon>Sphingomonadales</taxon>
        <taxon>Erythrobacteraceae</taxon>
        <taxon>Qipengyuania</taxon>
    </lineage>
</organism>
<dbReference type="GO" id="GO:0016747">
    <property type="term" value="F:acyltransferase activity, transferring groups other than amino-acyl groups"/>
    <property type="evidence" value="ECO:0007669"/>
    <property type="project" value="InterPro"/>
</dbReference>
<gene>
    <name evidence="3" type="ORF">GRI58_01130</name>
</gene>
<feature type="transmembrane region" description="Helical" evidence="1">
    <location>
        <begin position="193"/>
        <end position="208"/>
    </location>
</feature>
<evidence type="ECO:0000313" key="3">
    <source>
        <dbReference type="EMBL" id="MXP27423.1"/>
    </source>
</evidence>
<name>A0A845ADX6_9SPHN</name>
<dbReference type="EMBL" id="WTYA01000001">
    <property type="protein sequence ID" value="MXP27423.1"/>
    <property type="molecule type" value="Genomic_DNA"/>
</dbReference>
<dbReference type="InterPro" id="IPR050879">
    <property type="entry name" value="Acyltransferase_3"/>
</dbReference>
<proteinExistence type="predicted"/>
<feature type="transmembrane region" description="Helical" evidence="1">
    <location>
        <begin position="335"/>
        <end position="356"/>
    </location>
</feature>
<keyword evidence="4" id="KW-1185">Reference proteome</keyword>